<protein>
    <submittedName>
        <fullName evidence="1">PROTEIN/RNA Complex, archaeal, ribosomal, 50S, protein.0A</fullName>
    </submittedName>
</protein>
<accession>A0A8S5QIY0</accession>
<proteinExistence type="predicted"/>
<name>A0A8S5QIY0_9CAUD</name>
<sequence length="169" mass="19513">MMIEKEKGIYILELSVELDEDDIRTLKKYGQIRNDGSEPTEENLKGYCEILLGSAIENLAKKYYEEELEEYALQESKELREIETGESALVVAGHLEEMMNGQYPGDFRTIRESVKKQIPRETGELYKTELEELPGKYILSGNCPICGSAVPKKHRYCWNCGQRLKWPKN</sequence>
<dbReference type="EMBL" id="BK015661">
    <property type="protein sequence ID" value="DAE18741.1"/>
    <property type="molecule type" value="Genomic_DNA"/>
</dbReference>
<evidence type="ECO:0000313" key="1">
    <source>
        <dbReference type="EMBL" id="DAE18741.1"/>
    </source>
</evidence>
<reference evidence="1" key="1">
    <citation type="journal article" date="2021" name="Proc. Natl. Acad. Sci. U.S.A.">
        <title>A Catalog of Tens of Thousands of Viruses from Human Metagenomes Reveals Hidden Associations with Chronic Diseases.</title>
        <authorList>
            <person name="Tisza M.J."/>
            <person name="Buck C.B."/>
        </authorList>
    </citation>
    <scope>NUCLEOTIDE SEQUENCE</scope>
    <source>
        <strain evidence="1">CtXmm2</strain>
    </source>
</reference>
<organism evidence="1">
    <name type="scientific">Siphoviridae sp. ctXmm2</name>
    <dbReference type="NCBI Taxonomy" id="2825546"/>
    <lineage>
        <taxon>Viruses</taxon>
        <taxon>Duplodnaviria</taxon>
        <taxon>Heunggongvirae</taxon>
        <taxon>Uroviricota</taxon>
        <taxon>Caudoviricetes</taxon>
    </lineage>
</organism>